<comment type="caution">
    <text evidence="1">The sequence shown here is derived from an EMBL/GenBank/DDBJ whole genome shotgun (WGS) entry which is preliminary data.</text>
</comment>
<dbReference type="EMBL" id="JBANRG010000053">
    <property type="protein sequence ID" value="KAK7443734.1"/>
    <property type="molecule type" value="Genomic_DNA"/>
</dbReference>
<keyword evidence="2" id="KW-1185">Reference proteome</keyword>
<evidence type="ECO:0008006" key="3">
    <source>
        <dbReference type="Google" id="ProtNLM"/>
    </source>
</evidence>
<evidence type="ECO:0000313" key="2">
    <source>
        <dbReference type="Proteomes" id="UP001498398"/>
    </source>
</evidence>
<organism evidence="1 2">
    <name type="scientific">Marasmiellus scandens</name>
    <dbReference type="NCBI Taxonomy" id="2682957"/>
    <lineage>
        <taxon>Eukaryota</taxon>
        <taxon>Fungi</taxon>
        <taxon>Dikarya</taxon>
        <taxon>Basidiomycota</taxon>
        <taxon>Agaricomycotina</taxon>
        <taxon>Agaricomycetes</taxon>
        <taxon>Agaricomycetidae</taxon>
        <taxon>Agaricales</taxon>
        <taxon>Marasmiineae</taxon>
        <taxon>Omphalotaceae</taxon>
        <taxon>Marasmiellus</taxon>
    </lineage>
</organism>
<dbReference type="Proteomes" id="UP001498398">
    <property type="component" value="Unassembled WGS sequence"/>
</dbReference>
<gene>
    <name evidence="1" type="ORF">VKT23_015516</name>
</gene>
<reference evidence="1 2" key="1">
    <citation type="submission" date="2024-01" db="EMBL/GenBank/DDBJ databases">
        <title>A draft genome for the cacao thread blight pathogen Marasmiellus scandens.</title>
        <authorList>
            <person name="Baruah I.K."/>
            <person name="Leung J."/>
            <person name="Bukari Y."/>
            <person name="Amoako-Attah I."/>
            <person name="Meinhardt L.W."/>
            <person name="Bailey B.A."/>
            <person name="Cohen S.P."/>
        </authorList>
    </citation>
    <scope>NUCLEOTIDE SEQUENCE [LARGE SCALE GENOMIC DNA]</scope>
    <source>
        <strain evidence="1 2">GH-19</strain>
    </source>
</reference>
<evidence type="ECO:0000313" key="1">
    <source>
        <dbReference type="EMBL" id="KAK7443734.1"/>
    </source>
</evidence>
<protein>
    <recommendedName>
        <fullName evidence="3">BTB domain-containing protein</fullName>
    </recommendedName>
</protein>
<accession>A0ABR1IX78</accession>
<proteinExistence type="predicted"/>
<name>A0ABR1IX78_9AGAR</name>
<sequence>MLRLSCPTPALAPNGYNDVHGFRMEDWIDANEPPIHDLCTPDTFYHPLGDHSVSSPGMQASTSFYDPSFFDINANHCTTPSEPILSTDNSLNQALGTPEHELNPSLDRDKQDFDSLTLSTAFQEVPNPSLPPPDLILLSSDGVVFYVNEDSLLRASDNSFSGLLPIAANDKIERVRHLHKTHSSELNIILHILYNMDCAQYNPQLSTIISAIDHLPQYGYTPKQWISSKNFIYHLLLVQAPLYPLDIYCLCGKHELYELATAVSPHLLSLDLSTLTDEHAERMGSVLLARLFKLQRARVAALLNSIMPPPPLHIPTEECGYEDQQSMSSAWTMTAAYFSWSAKPGELEACPFDISDPLCSFWIRIIIFRSSVGNQLRL</sequence>